<evidence type="ECO:0000256" key="1">
    <source>
        <dbReference type="SAM" id="MobiDB-lite"/>
    </source>
</evidence>
<feature type="compositionally biased region" description="Basic and acidic residues" evidence="1">
    <location>
        <begin position="86"/>
        <end position="98"/>
    </location>
</feature>
<evidence type="ECO:0000313" key="2">
    <source>
        <dbReference type="EMBL" id="KAF9629347.1"/>
    </source>
</evidence>
<sequence length="98" mass="11090">MSQETASKAPQQANIAPIFIMTRQRTRAATKKANSTTKEPEHETTLTFTVPERPIDPKPQKKKRTKPQSNDTKHQTTLSFTKNSGKPKEKKEEENARG</sequence>
<reference evidence="2" key="2">
    <citation type="journal article" date="2018" name="DNA Res.">
        <title>Comparative genome and transcriptome analyses reveal adaptations to opportunistic infections in woody plant degrading pathogens of Botryosphaeriaceae.</title>
        <authorList>
            <person name="Yan J.Y."/>
            <person name="Zhao W.S."/>
            <person name="Chen Z."/>
            <person name="Xing Q.K."/>
            <person name="Zhang W."/>
            <person name="Chethana K.W.T."/>
            <person name="Xue M.F."/>
            <person name="Xu J.P."/>
            <person name="Phillips A.J.L."/>
            <person name="Wang Y."/>
            <person name="Liu J.H."/>
            <person name="Liu M."/>
            <person name="Zhou Y."/>
            <person name="Jayawardena R.S."/>
            <person name="Manawasinghe I.S."/>
            <person name="Huang J.B."/>
            <person name="Qiao G.H."/>
            <person name="Fu C.Y."/>
            <person name="Guo F.F."/>
            <person name="Dissanayake A.J."/>
            <person name="Peng Y.L."/>
            <person name="Hyde K.D."/>
            <person name="Li X.H."/>
        </authorList>
    </citation>
    <scope>NUCLEOTIDE SEQUENCE</scope>
    <source>
        <strain evidence="2">CSS-01s</strain>
    </source>
</reference>
<name>A0A8H7MAH3_9PEZI</name>
<protein>
    <submittedName>
        <fullName evidence="2">Uncharacterized protein</fullName>
    </submittedName>
</protein>
<organism evidence="2 3">
    <name type="scientific">Lasiodiplodia theobromae</name>
    <dbReference type="NCBI Taxonomy" id="45133"/>
    <lineage>
        <taxon>Eukaryota</taxon>
        <taxon>Fungi</taxon>
        <taxon>Dikarya</taxon>
        <taxon>Ascomycota</taxon>
        <taxon>Pezizomycotina</taxon>
        <taxon>Dothideomycetes</taxon>
        <taxon>Dothideomycetes incertae sedis</taxon>
        <taxon>Botryosphaeriales</taxon>
        <taxon>Botryosphaeriaceae</taxon>
        <taxon>Lasiodiplodia</taxon>
    </lineage>
</organism>
<proteinExistence type="predicted"/>
<dbReference type="AlphaFoldDB" id="A0A8H7MAH3"/>
<evidence type="ECO:0000313" key="3">
    <source>
        <dbReference type="Proteomes" id="UP000627934"/>
    </source>
</evidence>
<reference evidence="2" key="1">
    <citation type="submission" date="2016-08" db="EMBL/GenBank/DDBJ databases">
        <authorList>
            <person name="Yan J."/>
        </authorList>
    </citation>
    <scope>NUCLEOTIDE SEQUENCE</scope>
    <source>
        <strain evidence="2">CSS-01s</strain>
    </source>
</reference>
<dbReference type="Proteomes" id="UP000627934">
    <property type="component" value="Unassembled WGS sequence"/>
</dbReference>
<dbReference type="EMBL" id="MDYX01000024">
    <property type="protein sequence ID" value="KAF9629347.1"/>
    <property type="molecule type" value="Genomic_DNA"/>
</dbReference>
<feature type="compositionally biased region" description="Polar residues" evidence="1">
    <location>
        <begin position="75"/>
        <end position="84"/>
    </location>
</feature>
<gene>
    <name evidence="2" type="ORF">BFW01_g10550</name>
</gene>
<comment type="caution">
    <text evidence="2">The sequence shown here is derived from an EMBL/GenBank/DDBJ whole genome shotgun (WGS) entry which is preliminary data.</text>
</comment>
<feature type="region of interest" description="Disordered" evidence="1">
    <location>
        <begin position="1"/>
        <end position="98"/>
    </location>
</feature>
<feature type="compositionally biased region" description="Polar residues" evidence="1">
    <location>
        <begin position="1"/>
        <end position="14"/>
    </location>
</feature>
<accession>A0A8H7MAH3</accession>